<evidence type="ECO:0000256" key="3">
    <source>
        <dbReference type="SAM" id="MobiDB-lite"/>
    </source>
</evidence>
<reference evidence="4" key="2">
    <citation type="submission" date="2013-10" db="EMBL/GenBank/DDBJ databases">
        <authorList>
            <person name="Aslett M."/>
        </authorList>
    </citation>
    <scope>NUCLEOTIDE SEQUENCE [LARGE SCALE GENOMIC DNA]</scope>
    <source>
        <strain evidence="4">Weybridge</strain>
    </source>
</reference>
<dbReference type="Proteomes" id="UP000030763">
    <property type="component" value="Unassembled WGS sequence"/>
</dbReference>
<dbReference type="Gene3D" id="3.40.50.11260">
    <property type="match status" value="1"/>
</dbReference>
<name>U6MIM4_EIMMA</name>
<dbReference type="InterPro" id="IPR037196">
    <property type="entry name" value="HSP90_C"/>
</dbReference>
<dbReference type="InterPro" id="IPR001404">
    <property type="entry name" value="Hsp90_fam"/>
</dbReference>
<keyword evidence="2" id="KW-0143">Chaperone</keyword>
<keyword evidence="5" id="KW-1185">Reference proteome</keyword>
<evidence type="ECO:0000313" key="5">
    <source>
        <dbReference type="Proteomes" id="UP000030763"/>
    </source>
</evidence>
<dbReference type="RefSeq" id="XP_013338155.1">
    <property type="nucleotide sequence ID" value="XM_013482701.1"/>
</dbReference>
<dbReference type="GO" id="GO:0140662">
    <property type="term" value="F:ATP-dependent protein folding chaperone"/>
    <property type="evidence" value="ECO:0007669"/>
    <property type="project" value="InterPro"/>
</dbReference>
<comment type="similarity">
    <text evidence="1">Belongs to the heat shock protein 90 family.</text>
</comment>
<gene>
    <name evidence="4" type="ORF">EMWEY_00041760</name>
</gene>
<evidence type="ECO:0000256" key="1">
    <source>
        <dbReference type="ARBA" id="ARBA00008239"/>
    </source>
</evidence>
<dbReference type="PANTHER" id="PTHR11528">
    <property type="entry name" value="HEAT SHOCK PROTEIN 90 FAMILY MEMBER"/>
    <property type="match status" value="1"/>
</dbReference>
<evidence type="ECO:0000256" key="2">
    <source>
        <dbReference type="ARBA" id="ARBA00023186"/>
    </source>
</evidence>
<dbReference type="Pfam" id="PF00183">
    <property type="entry name" value="HSP90"/>
    <property type="match status" value="1"/>
</dbReference>
<sequence>MQFFIKKGYEVLFLLEPMEEPCIQRLQDFDGKKFESIQKANITLEETEEEKKRHKRIEKRYKPLIDWYKRVLGFDVDEPAQLADLLYKGIATQIGVDPNDPINQDEGEEAAGGGGEEEEEEEEEKGEKEQGEDNDYNFDGKSAEDLFSNIDLAGAGLKDEL</sequence>
<dbReference type="VEuPathDB" id="ToxoDB:EMWEY_00041760"/>
<feature type="compositionally biased region" description="Acidic residues" evidence="3">
    <location>
        <begin position="103"/>
        <end position="124"/>
    </location>
</feature>
<protein>
    <submittedName>
        <fullName evidence="4">HSP90-like protein, related, related</fullName>
    </submittedName>
</protein>
<dbReference type="GeneID" id="25338162"/>
<evidence type="ECO:0000313" key="4">
    <source>
        <dbReference type="EMBL" id="CDJ61505.1"/>
    </source>
</evidence>
<feature type="region of interest" description="Disordered" evidence="3">
    <location>
        <begin position="96"/>
        <end position="143"/>
    </location>
</feature>
<accession>U6MIM4</accession>
<proteinExistence type="inferred from homology"/>
<dbReference type="GO" id="GO:0051082">
    <property type="term" value="F:unfolded protein binding"/>
    <property type="evidence" value="ECO:0007669"/>
    <property type="project" value="InterPro"/>
</dbReference>
<dbReference type="EMBL" id="HG722105">
    <property type="protein sequence ID" value="CDJ61505.1"/>
    <property type="molecule type" value="Genomic_DNA"/>
</dbReference>
<dbReference type="GO" id="GO:0016887">
    <property type="term" value="F:ATP hydrolysis activity"/>
    <property type="evidence" value="ECO:0007669"/>
    <property type="project" value="InterPro"/>
</dbReference>
<dbReference type="GO" id="GO:0005524">
    <property type="term" value="F:ATP binding"/>
    <property type="evidence" value="ECO:0007669"/>
    <property type="project" value="InterPro"/>
</dbReference>
<organism evidence="4 5">
    <name type="scientific">Eimeria maxima</name>
    <name type="common">Coccidian parasite</name>
    <dbReference type="NCBI Taxonomy" id="5804"/>
    <lineage>
        <taxon>Eukaryota</taxon>
        <taxon>Sar</taxon>
        <taxon>Alveolata</taxon>
        <taxon>Apicomplexa</taxon>
        <taxon>Conoidasida</taxon>
        <taxon>Coccidia</taxon>
        <taxon>Eucoccidiorida</taxon>
        <taxon>Eimeriorina</taxon>
        <taxon>Eimeriidae</taxon>
        <taxon>Eimeria</taxon>
    </lineage>
</organism>
<reference evidence="4" key="1">
    <citation type="submission" date="2013-10" db="EMBL/GenBank/DDBJ databases">
        <title>Genomic analysis of the causative agents of coccidiosis in chickens.</title>
        <authorList>
            <person name="Reid A.J."/>
            <person name="Blake D."/>
            <person name="Billington K."/>
            <person name="Browne H."/>
            <person name="Dunn M."/>
            <person name="Hung S."/>
            <person name="Kawahara F."/>
            <person name="Miranda-Saavedra D."/>
            <person name="Mourier T."/>
            <person name="Nagra H."/>
            <person name="Otto T.D."/>
            <person name="Rawlings N."/>
            <person name="Sanchez A."/>
            <person name="Sanders M."/>
            <person name="Subramaniam C."/>
            <person name="Tay Y."/>
            <person name="Dear P."/>
            <person name="Doerig C."/>
            <person name="Gruber A."/>
            <person name="Parkinson J."/>
            <person name="Shirley M."/>
            <person name="Wan K.L."/>
            <person name="Berriman M."/>
            <person name="Tomley F."/>
            <person name="Pain A."/>
        </authorList>
    </citation>
    <scope>NUCLEOTIDE SEQUENCE [LARGE SCALE GENOMIC DNA]</scope>
    <source>
        <strain evidence="4">Weybridge</strain>
    </source>
</reference>
<dbReference type="Gene3D" id="1.20.120.790">
    <property type="entry name" value="Heat shock protein 90, C-terminal domain"/>
    <property type="match status" value="1"/>
</dbReference>
<dbReference type="AlphaFoldDB" id="U6MIM4"/>